<protein>
    <submittedName>
        <fullName evidence="1">Uncharacterized protein</fullName>
    </submittedName>
</protein>
<dbReference type="AlphaFoldDB" id="A0A7R9K745"/>
<gene>
    <name evidence="1" type="ORF">TGEB3V08_LOCUS10350</name>
</gene>
<reference evidence="1" key="1">
    <citation type="submission" date="2020-11" db="EMBL/GenBank/DDBJ databases">
        <authorList>
            <person name="Tran Van P."/>
        </authorList>
    </citation>
    <scope>NUCLEOTIDE SEQUENCE</scope>
</reference>
<evidence type="ECO:0000313" key="1">
    <source>
        <dbReference type="EMBL" id="CAD7608304.1"/>
    </source>
</evidence>
<name>A0A7R9K745_TIMGE</name>
<dbReference type="EMBL" id="OE845811">
    <property type="protein sequence ID" value="CAD7608304.1"/>
    <property type="molecule type" value="Genomic_DNA"/>
</dbReference>
<proteinExistence type="predicted"/>
<accession>A0A7R9K745</accession>
<sequence>MSTCGRPVTHLGSPGVADSSPMGLQRIDALAVQLPTSIFPAWFRFPPVRDYTGSVQNRVEKIADLAHNLVLCQCISLNRNFQGPGNVAAVTMVLLYFALQRQLAAPTNEQLNPFVLLGTWSLDWRIVDPVPTRHTRMVPANIKV</sequence>
<organism evidence="1">
    <name type="scientific">Timema genevievae</name>
    <name type="common">Walking stick</name>
    <dbReference type="NCBI Taxonomy" id="629358"/>
    <lineage>
        <taxon>Eukaryota</taxon>
        <taxon>Metazoa</taxon>
        <taxon>Ecdysozoa</taxon>
        <taxon>Arthropoda</taxon>
        <taxon>Hexapoda</taxon>
        <taxon>Insecta</taxon>
        <taxon>Pterygota</taxon>
        <taxon>Neoptera</taxon>
        <taxon>Polyneoptera</taxon>
        <taxon>Phasmatodea</taxon>
        <taxon>Timematodea</taxon>
        <taxon>Timematoidea</taxon>
        <taxon>Timematidae</taxon>
        <taxon>Timema</taxon>
    </lineage>
</organism>